<evidence type="ECO:0000259" key="6">
    <source>
        <dbReference type="Pfam" id="PF02776"/>
    </source>
</evidence>
<dbReference type="Pfam" id="PF02775">
    <property type="entry name" value="TPP_enzyme_C"/>
    <property type="match status" value="1"/>
</dbReference>
<feature type="domain" description="Thiamine pyrophosphate enzyme TPP-binding" evidence="5">
    <location>
        <begin position="388"/>
        <end position="536"/>
    </location>
</feature>
<dbReference type="InterPro" id="IPR011766">
    <property type="entry name" value="TPP_enzyme_TPP-bd"/>
</dbReference>
<dbReference type="Pfam" id="PF00205">
    <property type="entry name" value="TPP_enzyme_M"/>
    <property type="match status" value="1"/>
</dbReference>
<dbReference type="GO" id="GO:0030976">
    <property type="term" value="F:thiamine pyrophosphate binding"/>
    <property type="evidence" value="ECO:0007669"/>
    <property type="project" value="InterPro"/>
</dbReference>
<feature type="domain" description="Thiamine pyrophosphate enzyme N-terminal TPP-binding" evidence="6">
    <location>
        <begin position="1"/>
        <end position="124"/>
    </location>
</feature>
<evidence type="ECO:0000256" key="1">
    <source>
        <dbReference type="ARBA" id="ARBA00007812"/>
    </source>
</evidence>
<dbReference type="Gene3D" id="3.40.50.1220">
    <property type="entry name" value="TPP-binding domain"/>
    <property type="match status" value="1"/>
</dbReference>
<proteinExistence type="inferred from homology"/>
<sequence>MKLSDYIVTFLIEKGVTDVFGYPGGMVTHLMESFDKYKDFISAHVNYHEQASAFCACGYAQASNKPGVAYATSGPGATNLITGIANAYFDSIPCIFITGQVNTYESKGELHVRQKGFQETDIISIVKSITKYAVKIDDENNVKYEFEKAFDICISGRPGPVLIDIPMNILRADIIPDDLKHYEAQNPKEISDYYNYMTNTMLQMINFSRRPVILAGNGINIANVRNDFRDFVNLIGIPVVTSMIGRDVLPNNVENGFGFVGAYGDRCANFIISNSDLIISIGSRIDCRQTGSNLKMFGENAKIIRLDIDSGELTNKIKADEIDFVVDLKKIFPILNTEKFELKDRYEKWLNVCKEIREELKGIDSQYETDIIEELSYKVPEDSIITTDVGQNQVWVAQSFNIRSNQKMLFSGGHGAMGYSLPSAIGAYYGSRKNVICFNGDGGLQMNIQELQFIVREKIPVKIILLNNKSLGMIRHFQEMYFESNFVQTKKDGGYTIPDFDKISNAYGLRYINIKSVKQISECEDILIDDKPCFIELSLTDTTYVSPKLAMGKPIHDQDPLLDRDLFNRLIKICNI</sequence>
<dbReference type="GO" id="GO:0003984">
    <property type="term" value="F:acetolactate synthase activity"/>
    <property type="evidence" value="ECO:0007669"/>
    <property type="project" value="UniProtKB-EC"/>
</dbReference>
<dbReference type="SUPFAM" id="SSF52467">
    <property type="entry name" value="DHS-like NAD/FAD-binding domain"/>
    <property type="match status" value="1"/>
</dbReference>
<keyword evidence="2 3" id="KW-0786">Thiamine pyrophosphate</keyword>
<dbReference type="Gene3D" id="3.40.50.970">
    <property type="match status" value="2"/>
</dbReference>
<dbReference type="CDD" id="cd07035">
    <property type="entry name" value="TPP_PYR_POX_like"/>
    <property type="match status" value="1"/>
</dbReference>
<evidence type="ECO:0000259" key="4">
    <source>
        <dbReference type="Pfam" id="PF00205"/>
    </source>
</evidence>
<reference evidence="7 8" key="1">
    <citation type="submission" date="2013-02" db="EMBL/GenBank/DDBJ databases">
        <title>Genome sequence of Clostridium saccharoperbutylacetonicum N1-4(HMT).</title>
        <authorList>
            <person name="Poehlein A."/>
            <person name="Daniel R."/>
        </authorList>
    </citation>
    <scope>NUCLEOTIDE SEQUENCE [LARGE SCALE GENOMIC DNA]</scope>
    <source>
        <strain evidence="8">N1-4(HMT)</strain>
    </source>
</reference>
<keyword evidence="8" id="KW-1185">Reference proteome</keyword>
<dbReference type="HOGENOM" id="CLU_013748_1_3_9"/>
<evidence type="ECO:0000256" key="3">
    <source>
        <dbReference type="RuleBase" id="RU362132"/>
    </source>
</evidence>
<evidence type="ECO:0000313" key="8">
    <source>
        <dbReference type="Proteomes" id="UP000011728"/>
    </source>
</evidence>
<dbReference type="SUPFAM" id="SSF52518">
    <property type="entry name" value="Thiamin diphosphate-binding fold (THDP-binding)"/>
    <property type="match status" value="2"/>
</dbReference>
<dbReference type="PANTHER" id="PTHR18968:SF142">
    <property type="entry name" value="ACETOLACTATE SYNTHASE"/>
    <property type="match status" value="1"/>
</dbReference>
<protein>
    <submittedName>
        <fullName evidence="7">Acetolactate synthase isozyme 2 large subunit IlvG</fullName>
        <ecNumber evidence="7">2.2.1.6</ecNumber>
    </submittedName>
</protein>
<dbReference type="GO" id="GO:0000287">
    <property type="term" value="F:magnesium ion binding"/>
    <property type="evidence" value="ECO:0007669"/>
    <property type="project" value="InterPro"/>
</dbReference>
<keyword evidence="7" id="KW-0808">Transferase</keyword>
<dbReference type="RefSeq" id="WP_015395463.1">
    <property type="nucleotide sequence ID" value="NC_020291.1"/>
</dbReference>
<dbReference type="eggNOG" id="COG0028">
    <property type="taxonomic scope" value="Bacteria"/>
</dbReference>
<dbReference type="KEGG" id="csr:Cspa_c54110"/>
<dbReference type="InterPro" id="IPR012001">
    <property type="entry name" value="Thiamin_PyroP_enz_TPP-bd_dom"/>
</dbReference>
<dbReference type="InterPro" id="IPR012000">
    <property type="entry name" value="Thiamin_PyroP_enz_cen_dom"/>
</dbReference>
<dbReference type="OrthoDB" id="4494979at2"/>
<dbReference type="GO" id="GO:0005948">
    <property type="term" value="C:acetolactate synthase complex"/>
    <property type="evidence" value="ECO:0007669"/>
    <property type="project" value="TreeGrafter"/>
</dbReference>
<dbReference type="EC" id="2.2.1.6" evidence="7"/>
<dbReference type="GO" id="GO:0050660">
    <property type="term" value="F:flavin adenine dinucleotide binding"/>
    <property type="evidence" value="ECO:0007669"/>
    <property type="project" value="TreeGrafter"/>
</dbReference>
<accession>M1MX58</accession>
<organism evidence="7 8">
    <name type="scientific">Clostridium saccharoperbutylacetonicum N1-4(HMT)</name>
    <dbReference type="NCBI Taxonomy" id="931276"/>
    <lineage>
        <taxon>Bacteria</taxon>
        <taxon>Bacillati</taxon>
        <taxon>Bacillota</taxon>
        <taxon>Clostridia</taxon>
        <taxon>Eubacteriales</taxon>
        <taxon>Clostridiaceae</taxon>
        <taxon>Clostridium</taxon>
    </lineage>
</organism>
<dbReference type="AlphaFoldDB" id="M1MX58"/>
<dbReference type="PANTHER" id="PTHR18968">
    <property type="entry name" value="THIAMINE PYROPHOSPHATE ENZYMES"/>
    <property type="match status" value="1"/>
</dbReference>
<dbReference type="FunFam" id="3.40.50.970:FF:000007">
    <property type="entry name" value="Acetolactate synthase"/>
    <property type="match status" value="1"/>
</dbReference>
<dbReference type="InterPro" id="IPR029035">
    <property type="entry name" value="DHS-like_NAD/FAD-binding_dom"/>
</dbReference>
<evidence type="ECO:0000259" key="5">
    <source>
        <dbReference type="Pfam" id="PF02775"/>
    </source>
</evidence>
<dbReference type="PATRIC" id="fig|931276.5.peg.5466"/>
<gene>
    <name evidence="7" type="primary">ilvG</name>
    <name evidence="7" type="ORF">Cspa_c54110</name>
</gene>
<evidence type="ECO:0000256" key="2">
    <source>
        <dbReference type="ARBA" id="ARBA00023052"/>
    </source>
</evidence>
<dbReference type="Pfam" id="PF02776">
    <property type="entry name" value="TPP_enzyme_N"/>
    <property type="match status" value="1"/>
</dbReference>
<name>M1MX58_9CLOT</name>
<dbReference type="Proteomes" id="UP000011728">
    <property type="component" value="Chromosome"/>
</dbReference>
<comment type="similarity">
    <text evidence="1 3">Belongs to the TPP enzyme family.</text>
</comment>
<dbReference type="InterPro" id="IPR045229">
    <property type="entry name" value="TPP_enz"/>
</dbReference>
<dbReference type="GO" id="GO:0009099">
    <property type="term" value="P:L-valine biosynthetic process"/>
    <property type="evidence" value="ECO:0007669"/>
    <property type="project" value="TreeGrafter"/>
</dbReference>
<dbReference type="InterPro" id="IPR029061">
    <property type="entry name" value="THDP-binding"/>
</dbReference>
<dbReference type="EMBL" id="CP004121">
    <property type="protein sequence ID" value="AGF59156.1"/>
    <property type="molecule type" value="Genomic_DNA"/>
</dbReference>
<evidence type="ECO:0000313" key="7">
    <source>
        <dbReference type="EMBL" id="AGF59156.1"/>
    </source>
</evidence>
<feature type="domain" description="Thiamine pyrophosphate enzyme central" evidence="4">
    <location>
        <begin position="200"/>
        <end position="331"/>
    </location>
</feature>
<dbReference type="GO" id="GO:0009097">
    <property type="term" value="P:isoleucine biosynthetic process"/>
    <property type="evidence" value="ECO:0007669"/>
    <property type="project" value="TreeGrafter"/>
</dbReference>